<comment type="caution">
    <text evidence="2">The sequence shown here is derived from an EMBL/GenBank/DDBJ whole genome shotgun (WGS) entry which is preliminary data.</text>
</comment>
<dbReference type="CDD" id="cd00279">
    <property type="entry name" value="YlxR"/>
    <property type="match status" value="1"/>
</dbReference>
<dbReference type="PANTHER" id="PTHR34215:SF1">
    <property type="entry name" value="YLXR DOMAIN-CONTAINING PROTEIN"/>
    <property type="match status" value="1"/>
</dbReference>
<accession>A0A9D1PQK9</accession>
<evidence type="ECO:0000259" key="1">
    <source>
        <dbReference type="Pfam" id="PF04296"/>
    </source>
</evidence>
<dbReference type="EMBL" id="DXHX01000169">
    <property type="protein sequence ID" value="HIV75743.1"/>
    <property type="molecule type" value="Genomic_DNA"/>
</dbReference>
<evidence type="ECO:0000313" key="3">
    <source>
        <dbReference type="Proteomes" id="UP000823937"/>
    </source>
</evidence>
<dbReference type="Pfam" id="PF04296">
    <property type="entry name" value="YlxR"/>
    <property type="match status" value="1"/>
</dbReference>
<proteinExistence type="predicted"/>
<evidence type="ECO:0000313" key="2">
    <source>
        <dbReference type="EMBL" id="HIV75743.1"/>
    </source>
</evidence>
<dbReference type="AlphaFoldDB" id="A0A9D1PQK9"/>
<name>A0A9D1PQK9_9BACI</name>
<dbReference type="InterPro" id="IPR035931">
    <property type="entry name" value="YlxR-like_sf"/>
</dbReference>
<dbReference type="Gene3D" id="3.30.1230.10">
    <property type="entry name" value="YlxR-like"/>
    <property type="match status" value="1"/>
</dbReference>
<dbReference type="NCBIfam" id="NF047356">
    <property type="entry name" value="RNA_bind_RnpM"/>
    <property type="match status" value="1"/>
</dbReference>
<dbReference type="InterPro" id="IPR037465">
    <property type="entry name" value="YlxR"/>
</dbReference>
<dbReference type="SUPFAM" id="SSF64376">
    <property type="entry name" value="YlxR-like"/>
    <property type="match status" value="1"/>
</dbReference>
<gene>
    <name evidence="2" type="ORF">H9895_11770</name>
</gene>
<sequence>MRKNKKTPQRKCIVTQEMKPKQAMIRIVRNKEGDVFIDPTGKQNGRGAYMTIDETIVRKAEADRVLEKTFQVKIDPTIYEQLLDLAKDQEHEK</sequence>
<feature type="domain" description="YlxR" evidence="1">
    <location>
        <begin position="10"/>
        <end position="82"/>
    </location>
</feature>
<dbReference type="Proteomes" id="UP000823937">
    <property type="component" value="Unassembled WGS sequence"/>
</dbReference>
<dbReference type="PANTHER" id="PTHR34215">
    <property type="entry name" value="BLL0784 PROTEIN"/>
    <property type="match status" value="1"/>
</dbReference>
<reference evidence="2" key="2">
    <citation type="submission" date="2021-04" db="EMBL/GenBank/DDBJ databases">
        <authorList>
            <person name="Gilroy R."/>
        </authorList>
    </citation>
    <scope>NUCLEOTIDE SEQUENCE</scope>
    <source>
        <strain evidence="2">CHK169-2315</strain>
    </source>
</reference>
<dbReference type="InterPro" id="IPR007393">
    <property type="entry name" value="YlxR_dom"/>
</dbReference>
<organism evidence="2 3">
    <name type="scientific">Candidatus Pseudogracilibacillus intestinigallinarum</name>
    <dbReference type="NCBI Taxonomy" id="2838742"/>
    <lineage>
        <taxon>Bacteria</taxon>
        <taxon>Bacillati</taxon>
        <taxon>Bacillota</taxon>
        <taxon>Bacilli</taxon>
        <taxon>Bacillales</taxon>
        <taxon>Bacillaceae</taxon>
        <taxon>Pseudogracilibacillus</taxon>
    </lineage>
</organism>
<protein>
    <submittedName>
        <fullName evidence="2">YlxR family protein</fullName>
    </submittedName>
</protein>
<reference evidence="2" key="1">
    <citation type="journal article" date="2021" name="PeerJ">
        <title>Extensive microbial diversity within the chicken gut microbiome revealed by metagenomics and culture.</title>
        <authorList>
            <person name="Gilroy R."/>
            <person name="Ravi A."/>
            <person name="Getino M."/>
            <person name="Pursley I."/>
            <person name="Horton D.L."/>
            <person name="Alikhan N.F."/>
            <person name="Baker D."/>
            <person name="Gharbi K."/>
            <person name="Hall N."/>
            <person name="Watson M."/>
            <person name="Adriaenssens E.M."/>
            <person name="Foster-Nyarko E."/>
            <person name="Jarju S."/>
            <person name="Secka A."/>
            <person name="Antonio M."/>
            <person name="Oren A."/>
            <person name="Chaudhuri R.R."/>
            <person name="La Ragione R."/>
            <person name="Hildebrand F."/>
            <person name="Pallen M.J."/>
        </authorList>
    </citation>
    <scope>NUCLEOTIDE SEQUENCE</scope>
    <source>
        <strain evidence="2">CHK169-2315</strain>
    </source>
</reference>